<accession>A0AAN8LNU3</accession>
<keyword evidence="2" id="KW-1185">Reference proteome</keyword>
<dbReference type="Proteomes" id="UP001356427">
    <property type="component" value="Unassembled WGS sequence"/>
</dbReference>
<evidence type="ECO:0000313" key="1">
    <source>
        <dbReference type="EMBL" id="KAK6309520.1"/>
    </source>
</evidence>
<proteinExistence type="predicted"/>
<protein>
    <submittedName>
        <fullName evidence="1">Uncharacterized protein</fullName>
    </submittedName>
</protein>
<reference evidence="1 2" key="1">
    <citation type="submission" date="2021-04" db="EMBL/GenBank/DDBJ databases">
        <authorList>
            <person name="De Guttry C."/>
            <person name="Zahm M."/>
            <person name="Klopp C."/>
            <person name="Cabau C."/>
            <person name="Louis A."/>
            <person name="Berthelot C."/>
            <person name="Parey E."/>
            <person name="Roest Crollius H."/>
            <person name="Montfort J."/>
            <person name="Robinson-Rechavi M."/>
            <person name="Bucao C."/>
            <person name="Bouchez O."/>
            <person name="Gislard M."/>
            <person name="Lluch J."/>
            <person name="Milhes M."/>
            <person name="Lampietro C."/>
            <person name="Lopez Roques C."/>
            <person name="Donnadieu C."/>
            <person name="Braasch I."/>
            <person name="Desvignes T."/>
            <person name="Postlethwait J."/>
            <person name="Bobe J."/>
            <person name="Wedekind C."/>
            <person name="Guiguen Y."/>
        </authorList>
    </citation>
    <scope>NUCLEOTIDE SEQUENCE [LARGE SCALE GENOMIC DNA]</scope>
    <source>
        <strain evidence="1">Cs_M1</strain>
        <tissue evidence="1">Blood</tissue>
    </source>
</reference>
<comment type="caution">
    <text evidence="1">The sequence shown here is derived from an EMBL/GenBank/DDBJ whole genome shotgun (WGS) entry which is preliminary data.</text>
</comment>
<dbReference type="AlphaFoldDB" id="A0AAN8LNU3"/>
<evidence type="ECO:0000313" key="2">
    <source>
        <dbReference type="Proteomes" id="UP001356427"/>
    </source>
</evidence>
<organism evidence="1 2">
    <name type="scientific">Coregonus suidteri</name>
    <dbReference type="NCBI Taxonomy" id="861788"/>
    <lineage>
        <taxon>Eukaryota</taxon>
        <taxon>Metazoa</taxon>
        <taxon>Chordata</taxon>
        <taxon>Craniata</taxon>
        <taxon>Vertebrata</taxon>
        <taxon>Euteleostomi</taxon>
        <taxon>Actinopterygii</taxon>
        <taxon>Neopterygii</taxon>
        <taxon>Teleostei</taxon>
        <taxon>Protacanthopterygii</taxon>
        <taxon>Salmoniformes</taxon>
        <taxon>Salmonidae</taxon>
        <taxon>Coregoninae</taxon>
        <taxon>Coregonus</taxon>
    </lineage>
</organism>
<name>A0AAN8LNU3_9TELE</name>
<gene>
    <name evidence="1" type="ORF">J4Q44_G00194010</name>
</gene>
<dbReference type="EMBL" id="JAGTTL010000017">
    <property type="protein sequence ID" value="KAK6309520.1"/>
    <property type="molecule type" value="Genomic_DNA"/>
</dbReference>
<sequence length="90" mass="10192">MPPIRKREPAQAKHRTPPRTLTLWWKAQIKRYQHFGVDALESGVVAKERFGTRFQLLRNADILPPVDGLSVRTQSGPCFSCCATLTSFLP</sequence>